<evidence type="ECO:0000256" key="1">
    <source>
        <dbReference type="ARBA" id="ARBA00023015"/>
    </source>
</evidence>
<dbReference type="SMART" id="SM00342">
    <property type="entry name" value="HTH_ARAC"/>
    <property type="match status" value="1"/>
</dbReference>
<reference evidence="5 6" key="1">
    <citation type="journal article" date="2011" name="Front. Microbiol.">
        <title>Genomic signatures of strain selection and enhancement in Bacillus atrophaeus var. globigii, a historical biowarfare simulant.</title>
        <authorList>
            <person name="Gibbons H.S."/>
            <person name="Broomall S.M."/>
            <person name="McNew L.A."/>
            <person name="Daligault H."/>
            <person name="Chapman C."/>
            <person name="Bruce D."/>
            <person name="Karavis M."/>
            <person name="Krepps M."/>
            <person name="McGregor P.A."/>
            <person name="Hong C."/>
            <person name="Park K.H."/>
            <person name="Akmal A."/>
            <person name="Feldman A."/>
            <person name="Lin J.S."/>
            <person name="Chang W.E."/>
            <person name="Higgs B.W."/>
            <person name="Demirev P."/>
            <person name="Lindquist J."/>
            <person name="Liem A."/>
            <person name="Fochler E."/>
            <person name="Read T.D."/>
            <person name="Tapia R."/>
            <person name="Johnson S."/>
            <person name="Bishop-Lilly K.A."/>
            <person name="Detter C."/>
            <person name="Han C."/>
            <person name="Sozhamannan S."/>
            <person name="Rosenzweig C.N."/>
            <person name="Skowronski E.W."/>
        </authorList>
    </citation>
    <scope>NUCLEOTIDE SEQUENCE [LARGE SCALE GENOMIC DNA]</scope>
    <source>
        <strain evidence="5 6">TPS4-2</strain>
    </source>
</reference>
<evidence type="ECO:0000256" key="3">
    <source>
        <dbReference type="ARBA" id="ARBA00023163"/>
    </source>
</evidence>
<dbReference type="SUPFAM" id="SSF46689">
    <property type="entry name" value="Homeodomain-like"/>
    <property type="match status" value="1"/>
</dbReference>
<dbReference type="GO" id="GO:0043565">
    <property type="term" value="F:sequence-specific DNA binding"/>
    <property type="evidence" value="ECO:0007669"/>
    <property type="project" value="InterPro"/>
</dbReference>
<name>A0A432YPE7_9GAMM</name>
<protein>
    <submittedName>
        <fullName evidence="5">AraC family transcriptional regulator</fullName>
    </submittedName>
</protein>
<dbReference type="PROSITE" id="PS01124">
    <property type="entry name" value="HTH_ARAC_FAMILY_2"/>
    <property type="match status" value="1"/>
</dbReference>
<dbReference type="InterPro" id="IPR018060">
    <property type="entry name" value="HTH_AraC"/>
</dbReference>
<dbReference type="Proteomes" id="UP000288361">
    <property type="component" value="Unassembled WGS sequence"/>
</dbReference>
<dbReference type="GO" id="GO:0003700">
    <property type="term" value="F:DNA-binding transcription factor activity"/>
    <property type="evidence" value="ECO:0007669"/>
    <property type="project" value="InterPro"/>
</dbReference>
<gene>
    <name evidence="5" type="ORF">CWI73_10125</name>
</gene>
<dbReference type="InterPro" id="IPR009057">
    <property type="entry name" value="Homeodomain-like_sf"/>
</dbReference>
<dbReference type="Gene3D" id="1.10.10.60">
    <property type="entry name" value="Homeodomain-like"/>
    <property type="match status" value="1"/>
</dbReference>
<sequence length="288" mass="33384">MIRVTGIVKVRHRILRGTSGLKINRSRITGVLHQKESQQFYSLRRYYPKFELTDFIDQFWLVDWNLPANKTHTQRNLPDPNFHLVISNDSVKVVGPVTKVYNYMMSGKDRIIGVKFSLGALQHVLSLPHVEYVDKEIDASKIFGERLTEALASLLVIKSDALICEILEKRLTPHKTSVCDSQQSVQKLVSLIKDEQSIVKVSQLSERAELSPRMIQRYFRKHIGLSAKWLIRKYRLHRVLERLDAGEVNILDVSMELEYTDQSHLIRDFKQIIGVTPNGYAENRHKHD</sequence>
<dbReference type="Pfam" id="PF20240">
    <property type="entry name" value="DUF6597"/>
    <property type="match status" value="1"/>
</dbReference>
<dbReference type="AlphaFoldDB" id="A0A432YPE7"/>
<dbReference type="Pfam" id="PF12833">
    <property type="entry name" value="HTH_18"/>
    <property type="match status" value="1"/>
</dbReference>
<proteinExistence type="predicted"/>
<organism evidence="5 6">
    <name type="scientific">Idiomarina piscisalsi</name>
    <dbReference type="NCBI Taxonomy" id="1096243"/>
    <lineage>
        <taxon>Bacteria</taxon>
        <taxon>Pseudomonadati</taxon>
        <taxon>Pseudomonadota</taxon>
        <taxon>Gammaproteobacteria</taxon>
        <taxon>Alteromonadales</taxon>
        <taxon>Idiomarinaceae</taxon>
        <taxon>Idiomarina</taxon>
    </lineage>
</organism>
<evidence type="ECO:0000313" key="6">
    <source>
        <dbReference type="Proteomes" id="UP000288361"/>
    </source>
</evidence>
<accession>A0A432YPE7</accession>
<dbReference type="InterPro" id="IPR050204">
    <property type="entry name" value="AraC_XylS_family_regulators"/>
</dbReference>
<evidence type="ECO:0000313" key="5">
    <source>
        <dbReference type="EMBL" id="RUO62814.1"/>
    </source>
</evidence>
<comment type="caution">
    <text evidence="5">The sequence shown here is derived from an EMBL/GenBank/DDBJ whole genome shotgun (WGS) entry which is preliminary data.</text>
</comment>
<dbReference type="EMBL" id="PIQA01000011">
    <property type="protein sequence ID" value="RUO62814.1"/>
    <property type="molecule type" value="Genomic_DNA"/>
</dbReference>
<keyword evidence="3" id="KW-0804">Transcription</keyword>
<evidence type="ECO:0000256" key="2">
    <source>
        <dbReference type="ARBA" id="ARBA00023125"/>
    </source>
</evidence>
<keyword evidence="1" id="KW-0805">Transcription regulation</keyword>
<feature type="domain" description="HTH araC/xylS-type" evidence="4">
    <location>
        <begin position="186"/>
        <end position="283"/>
    </location>
</feature>
<dbReference type="RefSeq" id="WP_126752675.1">
    <property type="nucleotide sequence ID" value="NZ_JBHUMT010000004.1"/>
</dbReference>
<keyword evidence="2" id="KW-0238">DNA-binding</keyword>
<dbReference type="InterPro" id="IPR046532">
    <property type="entry name" value="DUF6597"/>
</dbReference>
<evidence type="ECO:0000259" key="4">
    <source>
        <dbReference type="PROSITE" id="PS01124"/>
    </source>
</evidence>
<dbReference type="PANTHER" id="PTHR46796">
    <property type="entry name" value="HTH-TYPE TRANSCRIPTIONAL ACTIVATOR RHAS-RELATED"/>
    <property type="match status" value="1"/>
</dbReference>